<keyword evidence="1" id="KW-0131">Cell cycle</keyword>
<dbReference type="GO" id="GO:0008360">
    <property type="term" value="P:regulation of cell shape"/>
    <property type="evidence" value="ECO:0007669"/>
    <property type="project" value="UniProtKB-KW"/>
</dbReference>
<dbReference type="GO" id="GO:0051301">
    <property type="term" value="P:cell division"/>
    <property type="evidence" value="ECO:0007669"/>
    <property type="project" value="UniProtKB-KW"/>
</dbReference>
<comment type="caution">
    <text evidence="4">The sequence shown here is derived from an EMBL/GenBank/DDBJ whole genome shotgun (WGS) entry which is preliminary data.</text>
</comment>
<evidence type="ECO:0000259" key="3">
    <source>
        <dbReference type="Pfam" id="PF26299"/>
    </source>
</evidence>
<dbReference type="InterPro" id="IPR058740">
    <property type="entry name" value="MurL_N"/>
</dbReference>
<dbReference type="GO" id="GO:0009252">
    <property type="term" value="P:peptidoglycan biosynthetic process"/>
    <property type="evidence" value="ECO:0007669"/>
    <property type="project" value="UniProtKB-UniRule"/>
</dbReference>
<dbReference type="InterPro" id="IPR058741">
    <property type="entry name" value="MurL_C"/>
</dbReference>
<dbReference type="AlphaFoldDB" id="A0A1G2RCM9"/>
<dbReference type="STRING" id="1802457.A3F15_00525"/>
<keyword evidence="1" id="KW-0133">Cell shape</keyword>
<comment type="function">
    <text evidence="1">Cell wall formation. Catalyzes epimerization of the terminal L-glutamate in UDP-N-acetyl-alpha-D-muramoyl-L-alanyl-L-glutamate.</text>
</comment>
<organism evidence="4 5">
    <name type="scientific">Candidatus Wildermuthbacteria bacterium RIFCSPHIGHO2_12_FULL_40_12</name>
    <dbReference type="NCBI Taxonomy" id="1802457"/>
    <lineage>
        <taxon>Bacteria</taxon>
        <taxon>Candidatus Wildermuthiibacteriota</taxon>
    </lineage>
</organism>
<dbReference type="Pfam" id="PF26298">
    <property type="entry name" value="MurL_epimerase_C"/>
    <property type="match status" value="1"/>
</dbReference>
<comment type="similarity">
    <text evidence="1">Belongs to the MurL family.</text>
</comment>
<protein>
    <recommendedName>
        <fullName evidence="1">UDP-N-acetyl-alpha-D-muramoyl-L-alanyl-L-glutamate epimerase</fullName>
        <ecNumber evidence="1">5.1.1.23</ecNumber>
    </recommendedName>
    <alternativeName>
        <fullName evidence="1">UDP-MurNAc-L-Ala-L-Glu epimerase</fullName>
    </alternativeName>
</protein>
<evidence type="ECO:0000313" key="4">
    <source>
        <dbReference type="EMBL" id="OHA70610.1"/>
    </source>
</evidence>
<sequence length="439" mass="50908">MDRMFEFVGYENNLNRAELVFKYKVTIPEETFEFKEKLILPNMDLERVPGELLNRILNCLLLVLGVSYWKLYCPQNIKLGIPLTKKQAEFWNSLYINGLGEFFYRNKIDFREFNLFSSNTESVEPIELKRKDRSLLGVGGGKDSIVSAELLKKNNEEFSAFTLGEHEIQEKIVSLLGVPKISVKRIVDPLLFELNKREDTYNGHIPISAIYHFVGILLGALYDFKYVVFSNEKSANYGNVEYLGKQVNHQWSKSYEFEKMLQDYVSSWITPDIIPFSLLRSMNEIKIVEVFSHYPKYFSVFSSCNNNFKITEKQEGLWCGECAKCAFVFSLLSAFIPREKLIGIFGRNLYESSALISTYEELLGMRDTKPFDCVGTPEEVRLAFLLAYKKGKYNETPVMKIFYDKFKPSFQTIENSVSDLLKLGKLDNIPEEFRNVILE</sequence>
<keyword evidence="1" id="KW-0413">Isomerase</keyword>
<dbReference type="EC" id="5.1.1.23" evidence="1"/>
<comment type="pathway">
    <text evidence="1">Cell wall biogenesis; peptidoglycan biosynthesis.</text>
</comment>
<dbReference type="GO" id="GO:0016855">
    <property type="term" value="F:racemase and epimerase activity, acting on amino acids and derivatives"/>
    <property type="evidence" value="ECO:0007669"/>
    <property type="project" value="UniProtKB-UniRule"/>
</dbReference>
<keyword evidence="1" id="KW-0961">Cell wall biogenesis/degradation</keyword>
<dbReference type="UniPathway" id="UPA00219"/>
<feature type="domain" description="MurL N-terminal" evidence="3">
    <location>
        <begin position="3"/>
        <end position="278"/>
    </location>
</feature>
<proteinExistence type="inferred from homology"/>
<dbReference type="EMBL" id="MHUC01000024">
    <property type="protein sequence ID" value="OHA70610.1"/>
    <property type="molecule type" value="Genomic_DNA"/>
</dbReference>
<accession>A0A1G2RCM9</accession>
<dbReference type="Proteomes" id="UP000177078">
    <property type="component" value="Unassembled WGS sequence"/>
</dbReference>
<dbReference type="InterPro" id="IPR043689">
    <property type="entry name" value="MurL"/>
</dbReference>
<dbReference type="GO" id="GO:0071555">
    <property type="term" value="P:cell wall organization"/>
    <property type="evidence" value="ECO:0007669"/>
    <property type="project" value="UniProtKB-KW"/>
</dbReference>
<dbReference type="Pfam" id="PF26299">
    <property type="entry name" value="MurL_N"/>
    <property type="match status" value="1"/>
</dbReference>
<feature type="domain" description="MurL C-terminal" evidence="2">
    <location>
        <begin position="300"/>
        <end position="408"/>
    </location>
</feature>
<dbReference type="GO" id="GO:0005737">
    <property type="term" value="C:cytoplasm"/>
    <property type="evidence" value="ECO:0007669"/>
    <property type="project" value="UniProtKB-UniRule"/>
</dbReference>
<reference evidence="4 5" key="1">
    <citation type="journal article" date="2016" name="Nat. Commun.">
        <title>Thousands of microbial genomes shed light on interconnected biogeochemical processes in an aquifer system.</title>
        <authorList>
            <person name="Anantharaman K."/>
            <person name="Brown C.T."/>
            <person name="Hug L.A."/>
            <person name="Sharon I."/>
            <person name="Castelle C.J."/>
            <person name="Probst A.J."/>
            <person name="Thomas B.C."/>
            <person name="Singh A."/>
            <person name="Wilkins M.J."/>
            <person name="Karaoz U."/>
            <person name="Brodie E.L."/>
            <person name="Williams K.H."/>
            <person name="Hubbard S.S."/>
            <person name="Banfield J.F."/>
        </authorList>
    </citation>
    <scope>NUCLEOTIDE SEQUENCE [LARGE SCALE GENOMIC DNA]</scope>
</reference>
<name>A0A1G2RCM9_9BACT</name>
<keyword evidence="1" id="KW-0132">Cell division</keyword>
<dbReference type="HAMAP" id="MF_02209">
    <property type="entry name" value="MurL"/>
    <property type="match status" value="1"/>
</dbReference>
<gene>
    <name evidence="1" type="primary">murL</name>
    <name evidence="4" type="ORF">A3F15_00525</name>
</gene>
<keyword evidence="1" id="KW-0573">Peptidoglycan synthesis</keyword>
<evidence type="ECO:0000313" key="5">
    <source>
        <dbReference type="Proteomes" id="UP000177078"/>
    </source>
</evidence>
<evidence type="ECO:0000259" key="2">
    <source>
        <dbReference type="Pfam" id="PF26298"/>
    </source>
</evidence>
<evidence type="ECO:0000256" key="1">
    <source>
        <dbReference type="HAMAP-Rule" id="MF_02209"/>
    </source>
</evidence>
<comment type="catalytic activity">
    <reaction evidence="1">
        <text>UDP-N-acetyl-alpha-D-muramoyl-L-alanyl-L-glutamate + ATP + H2O = UDP-N-acetyl-alpha-D-muramoyl-L-alanyl-D-glutamate + AMP + diphosphate + H(+)</text>
        <dbReference type="Rhea" id="RHEA:58812"/>
        <dbReference type="ChEBI" id="CHEBI:15377"/>
        <dbReference type="ChEBI" id="CHEBI:15378"/>
        <dbReference type="ChEBI" id="CHEBI:30616"/>
        <dbReference type="ChEBI" id="CHEBI:33019"/>
        <dbReference type="ChEBI" id="CHEBI:83900"/>
        <dbReference type="ChEBI" id="CHEBI:142725"/>
        <dbReference type="ChEBI" id="CHEBI:456215"/>
        <dbReference type="EC" id="5.1.1.23"/>
    </reaction>
</comment>